<organism evidence="2 3">
    <name type="scientific">Blepharisma stoltei</name>
    <dbReference type="NCBI Taxonomy" id="1481888"/>
    <lineage>
        <taxon>Eukaryota</taxon>
        <taxon>Sar</taxon>
        <taxon>Alveolata</taxon>
        <taxon>Ciliophora</taxon>
        <taxon>Postciliodesmatophora</taxon>
        <taxon>Heterotrichea</taxon>
        <taxon>Heterotrichida</taxon>
        <taxon>Blepharismidae</taxon>
        <taxon>Blepharisma</taxon>
    </lineage>
</organism>
<feature type="chain" id="PRO_5043784571" evidence="1">
    <location>
        <begin position="20"/>
        <end position="361"/>
    </location>
</feature>
<dbReference type="AlphaFoldDB" id="A0AAU9K7S8"/>
<dbReference type="EMBL" id="CAJZBQ010000056">
    <property type="protein sequence ID" value="CAG9333175.1"/>
    <property type="molecule type" value="Genomic_DNA"/>
</dbReference>
<keyword evidence="1" id="KW-0732">Signal</keyword>
<evidence type="ECO:0000256" key="1">
    <source>
        <dbReference type="SAM" id="SignalP"/>
    </source>
</evidence>
<name>A0AAU9K7S8_9CILI</name>
<evidence type="ECO:0000313" key="3">
    <source>
        <dbReference type="Proteomes" id="UP001162131"/>
    </source>
</evidence>
<evidence type="ECO:0000313" key="2">
    <source>
        <dbReference type="EMBL" id="CAG9333175.1"/>
    </source>
</evidence>
<proteinExistence type="predicted"/>
<sequence length="361" mass="40931">MKLLFVLFSVAFCTLKLDSSQFIQTSESSFDQFDGTMTVSEDTYDVECDCSELGMVEIEEAKCHPSKIKLTQDREGTGSTYEEINEKLSGYGNFSYARITHSAFRCLDGRIVDDILGTPGGDAGEFVLGLLVYQDLAGVSYTQEDIDEYFEKWLKCMDPDQFYMCTDQAAIDHVMKELAIDELDIYNPDPEIQDKLLDALVDPNNIGDTHLKLLVESPHLYSIQNDAVKYFIRSFYQTLWDTESPLYELLYLDILEGSHAETAFLEIKTNEQCLLDQVAPLVAPMESEDDTMSVLINHLDSVNIRRGQTAEFFVNKVAQNTTSKLTVKTMYSRLKHHGMLFLDVTGEHIAKDLPFYTASFV</sequence>
<reference evidence="2" key="1">
    <citation type="submission" date="2021-09" db="EMBL/GenBank/DDBJ databases">
        <authorList>
            <consortium name="AG Swart"/>
            <person name="Singh M."/>
            <person name="Singh A."/>
            <person name="Seah K."/>
            <person name="Emmerich C."/>
        </authorList>
    </citation>
    <scope>NUCLEOTIDE SEQUENCE</scope>
    <source>
        <strain evidence="2">ATCC30299</strain>
    </source>
</reference>
<keyword evidence="3" id="KW-1185">Reference proteome</keyword>
<dbReference type="Proteomes" id="UP001162131">
    <property type="component" value="Unassembled WGS sequence"/>
</dbReference>
<comment type="caution">
    <text evidence="2">The sequence shown here is derived from an EMBL/GenBank/DDBJ whole genome shotgun (WGS) entry which is preliminary data.</text>
</comment>
<gene>
    <name evidence="2" type="ORF">BSTOLATCC_MIC57994</name>
</gene>
<accession>A0AAU9K7S8</accession>
<protein>
    <submittedName>
        <fullName evidence="2">Uncharacterized protein</fullName>
    </submittedName>
</protein>
<feature type="signal peptide" evidence="1">
    <location>
        <begin position="1"/>
        <end position="19"/>
    </location>
</feature>